<dbReference type="PROSITE" id="PS50097">
    <property type="entry name" value="BTB"/>
    <property type="match status" value="1"/>
</dbReference>
<dbReference type="InterPro" id="IPR000210">
    <property type="entry name" value="BTB/POZ_dom"/>
</dbReference>
<dbReference type="AlphaFoldDB" id="A0A8J2EN62"/>
<accession>A0A8J2EN62</accession>
<dbReference type="GO" id="GO:0030163">
    <property type="term" value="P:protein catabolic process"/>
    <property type="evidence" value="ECO:0007669"/>
    <property type="project" value="UniProtKB-ARBA"/>
</dbReference>
<evidence type="ECO:0000259" key="1">
    <source>
        <dbReference type="PROSITE" id="PS50097"/>
    </source>
</evidence>
<evidence type="ECO:0000259" key="2">
    <source>
        <dbReference type="PROSITE" id="PS50144"/>
    </source>
</evidence>
<protein>
    <submittedName>
        <fullName evidence="3">Similar to spopla: Speckle-type POZ protein-like A (Danio rerio)</fullName>
    </submittedName>
</protein>
<gene>
    <name evidence="3" type="ORF">HICCMSTLAB_LOCUS1357</name>
</gene>
<dbReference type="Proteomes" id="UP000786811">
    <property type="component" value="Unassembled WGS sequence"/>
</dbReference>
<dbReference type="Gene3D" id="3.30.710.10">
    <property type="entry name" value="Potassium Channel Kv1.1, Chain A"/>
    <property type="match status" value="2"/>
</dbReference>
<dbReference type="SUPFAM" id="SSF49599">
    <property type="entry name" value="TRAF domain-like"/>
    <property type="match status" value="1"/>
</dbReference>
<dbReference type="OrthoDB" id="7624723at2759"/>
<proteinExistence type="predicted"/>
<dbReference type="SUPFAM" id="SSF54695">
    <property type="entry name" value="POZ domain"/>
    <property type="match status" value="2"/>
</dbReference>
<keyword evidence="4" id="KW-1185">Reference proteome</keyword>
<dbReference type="SMART" id="SM00225">
    <property type="entry name" value="BTB"/>
    <property type="match status" value="2"/>
</dbReference>
<name>A0A8J2EN62_COTCN</name>
<dbReference type="Gene3D" id="1.25.40.420">
    <property type="match status" value="1"/>
</dbReference>
<dbReference type="EMBL" id="CAJNRD030001116">
    <property type="protein sequence ID" value="CAG5075203.1"/>
    <property type="molecule type" value="Genomic_DNA"/>
</dbReference>
<dbReference type="CDD" id="cd00121">
    <property type="entry name" value="MATH"/>
    <property type="match status" value="1"/>
</dbReference>
<evidence type="ECO:0000313" key="4">
    <source>
        <dbReference type="Proteomes" id="UP000786811"/>
    </source>
</evidence>
<dbReference type="Gene3D" id="2.60.210.10">
    <property type="entry name" value="Apoptosis, Tumor Necrosis Factor Receptor Associated Protein 2, Chain A"/>
    <property type="match status" value="1"/>
</dbReference>
<reference evidence="3" key="1">
    <citation type="submission" date="2021-04" db="EMBL/GenBank/DDBJ databases">
        <authorList>
            <person name="Chebbi M.A.C M."/>
        </authorList>
    </citation>
    <scope>NUCLEOTIDE SEQUENCE</scope>
</reference>
<comment type="caution">
    <text evidence="3">The sequence shown here is derived from an EMBL/GenBank/DDBJ whole genome shotgun (WGS) entry which is preliminary data.</text>
</comment>
<dbReference type="PANTHER" id="PTHR24413">
    <property type="entry name" value="SPECKLE-TYPE POZ PROTEIN"/>
    <property type="match status" value="1"/>
</dbReference>
<feature type="domain" description="MATH" evidence="2">
    <location>
        <begin position="25"/>
        <end position="170"/>
    </location>
</feature>
<dbReference type="CDD" id="cd14733">
    <property type="entry name" value="BACK"/>
    <property type="match status" value="1"/>
</dbReference>
<dbReference type="Pfam" id="PF22486">
    <property type="entry name" value="MATH_2"/>
    <property type="match status" value="1"/>
</dbReference>
<feature type="domain" description="BTB" evidence="1">
    <location>
        <begin position="207"/>
        <end position="274"/>
    </location>
</feature>
<sequence length="469" mass="54312">MSNDNDKQSLIHKGEKGYSRSEAHSITYTWEIDQISSFIQSAREEEKMVDIDSPKFSTGAKIKDSWYLILRIQKDNDGSKNKSWISIYVYSNNENREVRTKFLLFFLNKKKEEILIKFKVYNQSLDQYANTLFNNSNLGKGYTEFVKIDELLKKKDEFLQNDTLTVGVHLIVYDEYVAISHPINPLKASIRKLSDDFEDLLAAKKKCDVKIQVGKVIFDAHKLVLITRSCVFDAMFSHNMEENKKNEITISDVDPEVFKKVLDYIYTDKVDDLDTFAEELLEVSDKYQLLALKEICEDSLSKSLSVENSIRILILADRHNAKGLVEFTKNYIVVKLASLKDTEEYKALEESHPALFLALLKEYVDRYIYTDEVEDLDIFAERLLEASDKYQLQGLQEICEDFLAKTISIENAIRILILADRHNATRLKKGVINYVANNLVKFKNTEELKALEETQLLLFVAVLKKYSIE</sequence>
<dbReference type="Pfam" id="PF00651">
    <property type="entry name" value="BTB"/>
    <property type="match status" value="2"/>
</dbReference>
<dbReference type="PROSITE" id="PS50144">
    <property type="entry name" value="MATH"/>
    <property type="match status" value="1"/>
</dbReference>
<dbReference type="FunFam" id="3.30.710.10:FF:000159">
    <property type="entry name" value="Speckle-type POZ protein B"/>
    <property type="match status" value="1"/>
</dbReference>
<dbReference type="InterPro" id="IPR011333">
    <property type="entry name" value="SKP1/BTB/POZ_sf"/>
</dbReference>
<dbReference type="InterPro" id="IPR002083">
    <property type="entry name" value="MATH/TRAF_dom"/>
</dbReference>
<evidence type="ECO:0000313" key="3">
    <source>
        <dbReference type="EMBL" id="CAG5075203.1"/>
    </source>
</evidence>
<organism evidence="3 4">
    <name type="scientific">Cotesia congregata</name>
    <name type="common">Parasitoid wasp</name>
    <name type="synonym">Apanteles congregatus</name>
    <dbReference type="NCBI Taxonomy" id="51543"/>
    <lineage>
        <taxon>Eukaryota</taxon>
        <taxon>Metazoa</taxon>
        <taxon>Ecdysozoa</taxon>
        <taxon>Arthropoda</taxon>
        <taxon>Hexapoda</taxon>
        <taxon>Insecta</taxon>
        <taxon>Pterygota</taxon>
        <taxon>Neoptera</taxon>
        <taxon>Endopterygota</taxon>
        <taxon>Hymenoptera</taxon>
        <taxon>Apocrita</taxon>
        <taxon>Ichneumonoidea</taxon>
        <taxon>Braconidae</taxon>
        <taxon>Microgastrinae</taxon>
        <taxon>Cotesia</taxon>
    </lineage>
</organism>
<dbReference type="InterPro" id="IPR008974">
    <property type="entry name" value="TRAF-like"/>
</dbReference>